<reference evidence="2" key="2">
    <citation type="submission" date="2023-05" db="EMBL/GenBank/DDBJ databases">
        <authorList>
            <consortium name="Lawrence Berkeley National Laboratory"/>
            <person name="Steindorff A."/>
            <person name="Hensen N."/>
            <person name="Bonometti L."/>
            <person name="Westerberg I."/>
            <person name="Brannstrom I.O."/>
            <person name="Guillou S."/>
            <person name="Cros-Aarteil S."/>
            <person name="Calhoun S."/>
            <person name="Haridas S."/>
            <person name="Kuo A."/>
            <person name="Mondo S."/>
            <person name="Pangilinan J."/>
            <person name="Riley R."/>
            <person name="Labutti K."/>
            <person name="Andreopoulos B."/>
            <person name="Lipzen A."/>
            <person name="Chen C."/>
            <person name="Yanf M."/>
            <person name="Daum C."/>
            <person name="Ng V."/>
            <person name="Clum A."/>
            <person name="Ohm R."/>
            <person name="Martin F."/>
            <person name="Silar P."/>
            <person name="Natvig D."/>
            <person name="Lalanne C."/>
            <person name="Gautier V."/>
            <person name="Ament-Velasquez S.L."/>
            <person name="Kruys A."/>
            <person name="Hutchinson M.I."/>
            <person name="Powell A.J."/>
            <person name="Barry K."/>
            <person name="Miller A.N."/>
            <person name="Grigoriev I.V."/>
            <person name="Debuchy R."/>
            <person name="Gladieux P."/>
            <person name="Thoren M.H."/>
            <person name="Johannesson H."/>
        </authorList>
    </citation>
    <scope>NUCLEOTIDE SEQUENCE</scope>
    <source>
        <strain evidence="2">PSN293</strain>
    </source>
</reference>
<evidence type="ECO:0000256" key="1">
    <source>
        <dbReference type="SAM" id="SignalP"/>
    </source>
</evidence>
<dbReference type="SUPFAM" id="SSF49695">
    <property type="entry name" value="gamma-Crystallin-like"/>
    <property type="match status" value="1"/>
</dbReference>
<dbReference type="AlphaFoldDB" id="A0AAN6XTM8"/>
<reference evidence="2" key="1">
    <citation type="journal article" date="2023" name="Mol. Phylogenet. Evol.">
        <title>Genome-scale phylogeny and comparative genomics of the fungal order Sordariales.</title>
        <authorList>
            <person name="Hensen N."/>
            <person name="Bonometti L."/>
            <person name="Westerberg I."/>
            <person name="Brannstrom I.O."/>
            <person name="Guillou S."/>
            <person name="Cros-Aarteil S."/>
            <person name="Calhoun S."/>
            <person name="Haridas S."/>
            <person name="Kuo A."/>
            <person name="Mondo S."/>
            <person name="Pangilinan J."/>
            <person name="Riley R."/>
            <person name="LaButti K."/>
            <person name="Andreopoulos B."/>
            <person name="Lipzen A."/>
            <person name="Chen C."/>
            <person name="Yan M."/>
            <person name="Daum C."/>
            <person name="Ng V."/>
            <person name="Clum A."/>
            <person name="Steindorff A."/>
            <person name="Ohm R.A."/>
            <person name="Martin F."/>
            <person name="Silar P."/>
            <person name="Natvig D.O."/>
            <person name="Lalanne C."/>
            <person name="Gautier V."/>
            <person name="Ament-Velasquez S.L."/>
            <person name="Kruys A."/>
            <person name="Hutchinson M.I."/>
            <person name="Powell A.J."/>
            <person name="Barry K."/>
            <person name="Miller A.N."/>
            <person name="Grigoriev I.V."/>
            <person name="Debuchy R."/>
            <person name="Gladieux P."/>
            <person name="Hiltunen Thoren M."/>
            <person name="Johannesson H."/>
        </authorList>
    </citation>
    <scope>NUCLEOTIDE SEQUENCE</scope>
    <source>
        <strain evidence="2">PSN293</strain>
    </source>
</reference>
<name>A0AAN6XTM8_9PEZI</name>
<keyword evidence="1" id="KW-0732">Signal</keyword>
<comment type="caution">
    <text evidence="2">The sequence shown here is derived from an EMBL/GenBank/DDBJ whole genome shotgun (WGS) entry which is preliminary data.</text>
</comment>
<feature type="signal peptide" evidence="1">
    <location>
        <begin position="1"/>
        <end position="21"/>
    </location>
</feature>
<feature type="chain" id="PRO_5043036103" evidence="1">
    <location>
        <begin position="22"/>
        <end position="129"/>
    </location>
</feature>
<evidence type="ECO:0000313" key="2">
    <source>
        <dbReference type="EMBL" id="KAK4206398.1"/>
    </source>
</evidence>
<dbReference type="Proteomes" id="UP001301769">
    <property type="component" value="Unassembled WGS sequence"/>
</dbReference>
<evidence type="ECO:0000313" key="3">
    <source>
        <dbReference type="Proteomes" id="UP001301769"/>
    </source>
</evidence>
<protein>
    <submittedName>
        <fullName evidence="2">Uncharacterized protein</fullName>
    </submittedName>
</protein>
<proteinExistence type="predicted"/>
<keyword evidence="3" id="KW-1185">Reference proteome</keyword>
<dbReference type="EMBL" id="MU858422">
    <property type="protein sequence ID" value="KAK4206398.1"/>
    <property type="molecule type" value="Genomic_DNA"/>
</dbReference>
<sequence>MFNLKSLVAFSAIAVFSSVSAAPAGALEDRQVQACAYLCGDHFFQGTCLTFCTQHDQCANFGTGFNDWISSIRVPNAPQISCVFYEHASCTGASLATDYDETLHDGNGWWADRISSMRCRVNYILPPKA</sequence>
<organism evidence="2 3">
    <name type="scientific">Rhypophila decipiens</name>
    <dbReference type="NCBI Taxonomy" id="261697"/>
    <lineage>
        <taxon>Eukaryota</taxon>
        <taxon>Fungi</taxon>
        <taxon>Dikarya</taxon>
        <taxon>Ascomycota</taxon>
        <taxon>Pezizomycotina</taxon>
        <taxon>Sordariomycetes</taxon>
        <taxon>Sordariomycetidae</taxon>
        <taxon>Sordariales</taxon>
        <taxon>Naviculisporaceae</taxon>
        <taxon>Rhypophila</taxon>
    </lineage>
</organism>
<accession>A0AAN6XTM8</accession>
<dbReference type="InterPro" id="IPR011024">
    <property type="entry name" value="G_crystallin-like"/>
</dbReference>
<gene>
    <name evidence="2" type="ORF">QBC37DRAFT_407155</name>
</gene>
<dbReference type="Gene3D" id="2.60.20.10">
    <property type="entry name" value="Crystallins"/>
    <property type="match status" value="1"/>
</dbReference>